<dbReference type="PANTHER" id="PTHR45772">
    <property type="entry name" value="CONSERVED COMPONENT OF ABC TRANSPORTER FOR NATURAL AMINO ACIDS-RELATED"/>
    <property type="match status" value="1"/>
</dbReference>
<name>A0A645AT43_9ZZZZ</name>
<dbReference type="AlphaFoldDB" id="A0A645AT43"/>
<dbReference type="PANTHER" id="PTHR45772:SF8">
    <property type="entry name" value="HIGH-AFFINITY BRANCHED-CHAIN AMINO ACID TRANSPORT ATP-BINDING PROTEIN"/>
    <property type="match status" value="1"/>
</dbReference>
<keyword evidence="3 5" id="KW-0067">ATP-binding</keyword>
<dbReference type="FunFam" id="3.40.50.300:FF:000421">
    <property type="entry name" value="Branched-chain amino acid ABC transporter ATP-binding protein"/>
    <property type="match status" value="1"/>
</dbReference>
<evidence type="ECO:0000256" key="2">
    <source>
        <dbReference type="ARBA" id="ARBA00022741"/>
    </source>
</evidence>
<gene>
    <name evidence="5" type="primary">cysA_18</name>
    <name evidence="5" type="ORF">SDC9_102736</name>
</gene>
<dbReference type="SMART" id="SM00382">
    <property type="entry name" value="AAA"/>
    <property type="match status" value="1"/>
</dbReference>
<dbReference type="InterPro" id="IPR017781">
    <property type="entry name" value="ABC_transptr_urea_ATP-bd_UrtD"/>
</dbReference>
<evidence type="ECO:0000256" key="3">
    <source>
        <dbReference type="ARBA" id="ARBA00022840"/>
    </source>
</evidence>
<dbReference type="PROSITE" id="PS50893">
    <property type="entry name" value="ABC_TRANSPORTER_2"/>
    <property type="match status" value="1"/>
</dbReference>
<evidence type="ECO:0000313" key="5">
    <source>
        <dbReference type="EMBL" id="MPM55938.1"/>
    </source>
</evidence>
<evidence type="ECO:0000259" key="4">
    <source>
        <dbReference type="PROSITE" id="PS50893"/>
    </source>
</evidence>
<reference evidence="5" key="1">
    <citation type="submission" date="2019-08" db="EMBL/GenBank/DDBJ databases">
        <authorList>
            <person name="Kucharzyk K."/>
            <person name="Murdoch R.W."/>
            <person name="Higgins S."/>
            <person name="Loffler F."/>
        </authorList>
    </citation>
    <scope>NUCLEOTIDE SEQUENCE</scope>
</reference>
<proteinExistence type="predicted"/>
<dbReference type="EMBL" id="VSSQ01015509">
    <property type="protein sequence ID" value="MPM55938.1"/>
    <property type="molecule type" value="Genomic_DNA"/>
</dbReference>
<dbReference type="InterPro" id="IPR003439">
    <property type="entry name" value="ABC_transporter-like_ATP-bd"/>
</dbReference>
<dbReference type="Pfam" id="PF00005">
    <property type="entry name" value="ABC_tran"/>
    <property type="match status" value="1"/>
</dbReference>
<dbReference type="GO" id="GO:0005886">
    <property type="term" value="C:plasma membrane"/>
    <property type="evidence" value="ECO:0007669"/>
    <property type="project" value="TreeGrafter"/>
</dbReference>
<dbReference type="SUPFAM" id="SSF52540">
    <property type="entry name" value="P-loop containing nucleoside triphosphate hydrolases"/>
    <property type="match status" value="1"/>
</dbReference>
<sequence length="253" mass="27952">MTDNLLLDIQDLSVSFSGFHAVSGVNMKVNEGEIHVIIGPNGAGKSTLMDLITGKTKPTSGRILYSGKDIAGKEPGVIASEYNIGRKFQGPNVFENMTVYENIEIALKGYTTISKAFAYRRNEKVKAEIKEVLELIQLYDNKDMMATELSHGQRQWLEIGMVIAQSPKLIILDEPAAGMTDMETYKTGELVKKLAGDHTLIVIEHDMEFVEQIAETVTVLHQGKVLANGTFSEVKNNPEVVKVYLQDENGEGF</sequence>
<dbReference type="Gene3D" id="3.40.50.300">
    <property type="entry name" value="P-loop containing nucleotide triphosphate hydrolases"/>
    <property type="match status" value="1"/>
</dbReference>
<dbReference type="CDD" id="cd03219">
    <property type="entry name" value="ABC_Mj1267_LivG_branched"/>
    <property type="match status" value="1"/>
</dbReference>
<dbReference type="GO" id="GO:0005524">
    <property type="term" value="F:ATP binding"/>
    <property type="evidence" value="ECO:0007669"/>
    <property type="project" value="UniProtKB-KW"/>
</dbReference>
<dbReference type="InterPro" id="IPR027417">
    <property type="entry name" value="P-loop_NTPase"/>
</dbReference>
<evidence type="ECO:0000256" key="1">
    <source>
        <dbReference type="ARBA" id="ARBA00022448"/>
    </source>
</evidence>
<dbReference type="InterPro" id="IPR051120">
    <property type="entry name" value="ABC_AA/LPS_Transport"/>
</dbReference>
<feature type="domain" description="ABC transporter" evidence="4">
    <location>
        <begin position="7"/>
        <end position="247"/>
    </location>
</feature>
<dbReference type="GO" id="GO:0016887">
    <property type="term" value="F:ATP hydrolysis activity"/>
    <property type="evidence" value="ECO:0007669"/>
    <property type="project" value="InterPro"/>
</dbReference>
<dbReference type="NCBIfam" id="TIGR03411">
    <property type="entry name" value="urea_trans_UrtD"/>
    <property type="match status" value="1"/>
</dbReference>
<protein>
    <submittedName>
        <fullName evidence="5">Sulfate/thiosulfate import ATP-binding protein CysA</fullName>
    </submittedName>
</protein>
<accession>A0A645AT43</accession>
<organism evidence="5">
    <name type="scientific">bioreactor metagenome</name>
    <dbReference type="NCBI Taxonomy" id="1076179"/>
    <lineage>
        <taxon>unclassified sequences</taxon>
        <taxon>metagenomes</taxon>
        <taxon>ecological metagenomes</taxon>
    </lineage>
</organism>
<keyword evidence="2" id="KW-0547">Nucleotide-binding</keyword>
<dbReference type="InterPro" id="IPR003593">
    <property type="entry name" value="AAA+_ATPase"/>
</dbReference>
<keyword evidence="1" id="KW-0813">Transport</keyword>
<comment type="caution">
    <text evidence="5">The sequence shown here is derived from an EMBL/GenBank/DDBJ whole genome shotgun (WGS) entry which is preliminary data.</text>
</comment>